<dbReference type="AlphaFoldDB" id="A0A5Q2RQ15"/>
<feature type="domain" description="Transglycosylase SLT" evidence="1">
    <location>
        <begin position="43"/>
        <end position="112"/>
    </location>
</feature>
<dbReference type="Proteomes" id="UP000334019">
    <property type="component" value="Chromosome"/>
</dbReference>
<dbReference type="RefSeq" id="WP_153760765.1">
    <property type="nucleotide sequence ID" value="NZ_CP045851.1"/>
</dbReference>
<proteinExistence type="predicted"/>
<dbReference type="Pfam" id="PF01464">
    <property type="entry name" value="SLT"/>
    <property type="match status" value="1"/>
</dbReference>
<gene>
    <name evidence="2" type="ORF">GH723_17015</name>
</gene>
<protein>
    <submittedName>
        <fullName evidence="2">Transglycosylase SLT domain-containing protein</fullName>
    </submittedName>
</protein>
<dbReference type="Gene3D" id="1.10.530.10">
    <property type="match status" value="1"/>
</dbReference>
<organism evidence="2 3">
    <name type="scientific">Actinomarinicola tropica</name>
    <dbReference type="NCBI Taxonomy" id="2789776"/>
    <lineage>
        <taxon>Bacteria</taxon>
        <taxon>Bacillati</taxon>
        <taxon>Actinomycetota</taxon>
        <taxon>Acidimicrobiia</taxon>
        <taxon>Acidimicrobiales</taxon>
        <taxon>Iamiaceae</taxon>
        <taxon>Actinomarinicola</taxon>
    </lineage>
</organism>
<name>A0A5Q2RQ15_9ACTN</name>
<dbReference type="InterPro" id="IPR008258">
    <property type="entry name" value="Transglycosylase_SLT_dom_1"/>
</dbReference>
<evidence type="ECO:0000259" key="1">
    <source>
        <dbReference type="Pfam" id="PF01464"/>
    </source>
</evidence>
<evidence type="ECO:0000313" key="2">
    <source>
        <dbReference type="EMBL" id="QGG96661.1"/>
    </source>
</evidence>
<dbReference type="PROSITE" id="PS51257">
    <property type="entry name" value="PROKAR_LIPOPROTEIN"/>
    <property type="match status" value="1"/>
</dbReference>
<dbReference type="KEGG" id="atq:GH723_17015"/>
<keyword evidence="3" id="KW-1185">Reference proteome</keyword>
<sequence>MPEEEKLHMFNSSRARRALAVLALVFALGACSTEDMIRVAFAERGASNHQQEQAIQVARCESGLRWDAVSPGGGNWGLFQINSVHRGRVNGMGYQWQEMLYPWQNAQVAASIWAEQGWSPWTCARAIR</sequence>
<dbReference type="SUPFAM" id="SSF53955">
    <property type="entry name" value="Lysozyme-like"/>
    <property type="match status" value="1"/>
</dbReference>
<dbReference type="InterPro" id="IPR023346">
    <property type="entry name" value="Lysozyme-like_dom_sf"/>
</dbReference>
<accession>A0A5Q2RQ15</accession>
<dbReference type="EMBL" id="CP045851">
    <property type="protein sequence ID" value="QGG96661.1"/>
    <property type="molecule type" value="Genomic_DNA"/>
</dbReference>
<reference evidence="2 3" key="1">
    <citation type="submission" date="2019-11" db="EMBL/GenBank/DDBJ databases">
        <authorList>
            <person name="He Y."/>
        </authorList>
    </citation>
    <scope>NUCLEOTIDE SEQUENCE [LARGE SCALE GENOMIC DNA]</scope>
    <source>
        <strain evidence="2 3">SCSIO 58843</strain>
    </source>
</reference>
<evidence type="ECO:0000313" key="3">
    <source>
        <dbReference type="Proteomes" id="UP000334019"/>
    </source>
</evidence>